<evidence type="ECO:0000313" key="1">
    <source>
        <dbReference type="EMBL" id="RHZ52840.1"/>
    </source>
</evidence>
<organism evidence="1 2">
    <name type="scientific">Aspergillus thermomutatus</name>
    <name type="common">Neosartorya pseudofischeri</name>
    <dbReference type="NCBI Taxonomy" id="41047"/>
    <lineage>
        <taxon>Eukaryota</taxon>
        <taxon>Fungi</taxon>
        <taxon>Dikarya</taxon>
        <taxon>Ascomycota</taxon>
        <taxon>Pezizomycotina</taxon>
        <taxon>Eurotiomycetes</taxon>
        <taxon>Eurotiomycetidae</taxon>
        <taxon>Eurotiales</taxon>
        <taxon>Aspergillaceae</taxon>
        <taxon>Aspergillus</taxon>
        <taxon>Aspergillus subgen. Fumigati</taxon>
    </lineage>
</organism>
<dbReference type="EMBL" id="NKHU02000130">
    <property type="protein sequence ID" value="RHZ52840.1"/>
    <property type="molecule type" value="Genomic_DNA"/>
</dbReference>
<accession>A0A397GXQ8</accession>
<dbReference type="Proteomes" id="UP000215305">
    <property type="component" value="Unassembled WGS sequence"/>
</dbReference>
<keyword evidence="2" id="KW-1185">Reference proteome</keyword>
<proteinExistence type="predicted"/>
<dbReference type="VEuPathDB" id="FungiDB:CDV56_106692"/>
<dbReference type="GeneID" id="38128666"/>
<dbReference type="AlphaFoldDB" id="A0A397GXQ8"/>
<dbReference type="RefSeq" id="XP_026613430.1">
    <property type="nucleotide sequence ID" value="XM_026760311.1"/>
</dbReference>
<gene>
    <name evidence="1" type="ORF">CDV56_106692</name>
</gene>
<dbReference type="OrthoDB" id="6612291at2759"/>
<reference evidence="1" key="1">
    <citation type="submission" date="2018-08" db="EMBL/GenBank/DDBJ databases">
        <title>Draft genome sequence of azole-resistant Aspergillus thermomutatus (Neosartorya pseudofischeri) strain HMR AF 39, isolated from a human nasal aspirate.</title>
        <authorList>
            <person name="Parent-Michaud M."/>
            <person name="Dufresne P.J."/>
            <person name="Fournier E."/>
            <person name="Martineau C."/>
            <person name="Moreira S."/>
            <person name="Perkins V."/>
            <person name="De Repentigny L."/>
            <person name="Dufresne S.F."/>
        </authorList>
    </citation>
    <scope>NUCLEOTIDE SEQUENCE [LARGE SCALE GENOMIC DNA]</scope>
    <source>
        <strain evidence="1">HMR AF 39</strain>
    </source>
</reference>
<sequence>MDEHSHLYEEIHDLTTLISLIFKRPPYLEDNCESPRACGGDVVRDSSPFDGPADGENEGIEPVDETGFEDEIATGWSEAYLATLKPSMLDRLAEMLARFKTTKNGKARGKATNSDAKHVTSVAMLEDHNHERVAIFCSKNEGLDADDERFLKGLSILLKNISGNRDIEDHHLDSVFDIVFNHQVPRVKFYSAVLQSAFNQASQITMENTLTEEVIEHKFRRQLQPREWEGLRVSFNTDEMGETPASEEAVDWLSGQATNTAIAEVFQKAQRLFGSTNPSPFDSCGMKSFLRTLYAILRHPKQRPALKNSFRQPFHGNGKIFRRAWDTLLFLDRIFHAAVTFVEFASNK</sequence>
<name>A0A397GXQ8_ASPTH</name>
<protein>
    <submittedName>
        <fullName evidence="1">Uncharacterized protein</fullName>
    </submittedName>
</protein>
<comment type="caution">
    <text evidence="1">The sequence shown here is derived from an EMBL/GenBank/DDBJ whole genome shotgun (WGS) entry which is preliminary data.</text>
</comment>
<evidence type="ECO:0000313" key="2">
    <source>
        <dbReference type="Proteomes" id="UP000215305"/>
    </source>
</evidence>